<accession>A0AAN8L180</accession>
<reference evidence="2 3" key="1">
    <citation type="submission" date="2021-04" db="EMBL/GenBank/DDBJ databases">
        <authorList>
            <person name="De Guttry C."/>
            <person name="Zahm M."/>
            <person name="Klopp C."/>
            <person name="Cabau C."/>
            <person name="Louis A."/>
            <person name="Berthelot C."/>
            <person name="Parey E."/>
            <person name="Roest Crollius H."/>
            <person name="Montfort J."/>
            <person name="Robinson-Rechavi M."/>
            <person name="Bucao C."/>
            <person name="Bouchez O."/>
            <person name="Gislard M."/>
            <person name="Lluch J."/>
            <person name="Milhes M."/>
            <person name="Lampietro C."/>
            <person name="Lopez Roques C."/>
            <person name="Donnadieu C."/>
            <person name="Braasch I."/>
            <person name="Desvignes T."/>
            <person name="Postlethwait J."/>
            <person name="Bobe J."/>
            <person name="Wedekind C."/>
            <person name="Guiguen Y."/>
        </authorList>
    </citation>
    <scope>NUCLEOTIDE SEQUENCE [LARGE SCALE GENOMIC DNA]</scope>
    <source>
        <strain evidence="2">Cs_M1</strain>
        <tissue evidence="2">Blood</tissue>
    </source>
</reference>
<gene>
    <name evidence="2" type="ORF">J4Q44_G00275050</name>
</gene>
<dbReference type="Proteomes" id="UP001356427">
    <property type="component" value="Unassembled WGS sequence"/>
</dbReference>
<evidence type="ECO:0000313" key="2">
    <source>
        <dbReference type="EMBL" id="KAK6301452.1"/>
    </source>
</evidence>
<dbReference type="EMBL" id="JAGTTL010000026">
    <property type="protein sequence ID" value="KAK6301452.1"/>
    <property type="molecule type" value="Genomic_DNA"/>
</dbReference>
<dbReference type="AlphaFoldDB" id="A0AAN8L180"/>
<feature type="region of interest" description="Disordered" evidence="1">
    <location>
        <begin position="1"/>
        <end position="37"/>
    </location>
</feature>
<evidence type="ECO:0000256" key="1">
    <source>
        <dbReference type="SAM" id="MobiDB-lite"/>
    </source>
</evidence>
<organism evidence="2 3">
    <name type="scientific">Coregonus suidteri</name>
    <dbReference type="NCBI Taxonomy" id="861788"/>
    <lineage>
        <taxon>Eukaryota</taxon>
        <taxon>Metazoa</taxon>
        <taxon>Chordata</taxon>
        <taxon>Craniata</taxon>
        <taxon>Vertebrata</taxon>
        <taxon>Euteleostomi</taxon>
        <taxon>Actinopterygii</taxon>
        <taxon>Neopterygii</taxon>
        <taxon>Teleostei</taxon>
        <taxon>Protacanthopterygii</taxon>
        <taxon>Salmoniformes</taxon>
        <taxon>Salmonidae</taxon>
        <taxon>Coregoninae</taxon>
        <taxon>Coregonus</taxon>
    </lineage>
</organism>
<comment type="caution">
    <text evidence="2">The sequence shown here is derived from an EMBL/GenBank/DDBJ whole genome shotgun (WGS) entry which is preliminary data.</text>
</comment>
<sequence length="142" mass="14914">MALEVTGETALEVTGEATREQAMGEATGDTPGERSSSIGLWGSESFEAISRLARPLLGSDPASIMGEAWSSSSLGSSAWMCCSSASSGVSGGVYRFSLKPIFLSFFSRHFGGPRFTPLGQPFLRFTARGLPGFFTSTPAPTM</sequence>
<protein>
    <submittedName>
        <fullName evidence="2">Uncharacterized protein</fullName>
    </submittedName>
</protein>
<evidence type="ECO:0000313" key="3">
    <source>
        <dbReference type="Proteomes" id="UP001356427"/>
    </source>
</evidence>
<keyword evidence="3" id="KW-1185">Reference proteome</keyword>
<name>A0AAN8L180_9TELE</name>
<proteinExistence type="predicted"/>